<evidence type="ECO:0000256" key="2">
    <source>
        <dbReference type="ARBA" id="ARBA00022525"/>
    </source>
</evidence>
<dbReference type="Pfam" id="PF03534">
    <property type="entry name" value="SpvB"/>
    <property type="match status" value="1"/>
</dbReference>
<comment type="subcellular location">
    <subcellularLocation>
        <location evidence="1">Secreted</location>
    </subcellularLocation>
</comment>
<feature type="compositionally biased region" description="Gly residues" evidence="4">
    <location>
        <begin position="407"/>
        <end position="416"/>
    </location>
</feature>
<evidence type="ECO:0000256" key="3">
    <source>
        <dbReference type="ARBA" id="ARBA00023026"/>
    </source>
</evidence>
<keyword evidence="7" id="KW-1185">Reference proteome</keyword>
<feature type="region of interest" description="Disordered" evidence="4">
    <location>
        <begin position="376"/>
        <end position="416"/>
    </location>
</feature>
<gene>
    <name evidence="6" type="ORF">GCM10009105_26130</name>
</gene>
<feature type="chain" id="PRO_5045902346" description="RHS repeat-associated core domain-containing protein" evidence="5">
    <location>
        <begin position="33"/>
        <end position="416"/>
    </location>
</feature>
<evidence type="ECO:0000313" key="7">
    <source>
        <dbReference type="Proteomes" id="UP001501523"/>
    </source>
</evidence>
<accession>A0ABP3TUY1</accession>
<sequence length="416" mass="43627">MRSLQGSRLSVGGVFLLLTFLAGMAGSPAANAIVPPPGGGLGPPQVGTDPVAPHDATTGTLPGEAGTSGGAATYTVPIEVPPGRAGMQPSLALTYNSRSGNGVMGMGWTISGMSSIHRCPQTPEQDDTTLASYRPAVTYSGNDRLCLDGRRLVTSGTYGANGTVYHTEIDNYAQITQVGGTGLADNTACFRVRQKDGRVLHYGGVVSADGSKCTITAANSSRVLPNGTTPLSWLVEKIEDHVGNNQLYVYKDFGNGEVLLNTVTYTGFTNSQGVTTVGDRTVTFNYKARTAAASAATDVASSYLAGGLTMQTQALQSITTAVGGADGAHLHADVCRREIQRTAADDGPAGMRFGRNDVPPQDPFRTERWSAEFSAHVAERSGDPAGHRHQSTQPLDYRRPRWRWRARGGGNGAGNP</sequence>
<name>A0ABP3TUY1_9GAMM</name>
<protein>
    <recommendedName>
        <fullName evidence="8">RHS repeat-associated core domain-containing protein</fullName>
    </recommendedName>
</protein>
<keyword evidence="2" id="KW-0964">Secreted</keyword>
<comment type="caution">
    <text evidence="6">The sequence shown here is derived from an EMBL/GenBank/DDBJ whole genome shotgun (WGS) entry which is preliminary data.</text>
</comment>
<feature type="compositionally biased region" description="Basic and acidic residues" evidence="4">
    <location>
        <begin position="377"/>
        <end position="386"/>
    </location>
</feature>
<keyword evidence="5" id="KW-0732">Signal</keyword>
<organism evidence="6 7">
    <name type="scientific">Dokdonella soli</name>
    <dbReference type="NCBI Taxonomy" id="529810"/>
    <lineage>
        <taxon>Bacteria</taxon>
        <taxon>Pseudomonadati</taxon>
        <taxon>Pseudomonadota</taxon>
        <taxon>Gammaproteobacteria</taxon>
        <taxon>Lysobacterales</taxon>
        <taxon>Rhodanobacteraceae</taxon>
        <taxon>Dokdonella</taxon>
    </lineage>
</organism>
<feature type="signal peptide" evidence="5">
    <location>
        <begin position="1"/>
        <end position="32"/>
    </location>
</feature>
<reference evidence="7" key="1">
    <citation type="journal article" date="2019" name="Int. J. Syst. Evol. Microbiol.">
        <title>The Global Catalogue of Microorganisms (GCM) 10K type strain sequencing project: providing services to taxonomists for standard genome sequencing and annotation.</title>
        <authorList>
            <consortium name="The Broad Institute Genomics Platform"/>
            <consortium name="The Broad Institute Genome Sequencing Center for Infectious Disease"/>
            <person name="Wu L."/>
            <person name="Ma J."/>
        </authorList>
    </citation>
    <scope>NUCLEOTIDE SEQUENCE [LARGE SCALE GENOMIC DNA]</scope>
    <source>
        <strain evidence="7">JCM 15421</strain>
    </source>
</reference>
<keyword evidence="3" id="KW-0843">Virulence</keyword>
<dbReference type="Proteomes" id="UP001501523">
    <property type="component" value="Unassembled WGS sequence"/>
</dbReference>
<proteinExistence type="predicted"/>
<evidence type="ECO:0000256" key="1">
    <source>
        <dbReference type="ARBA" id="ARBA00004613"/>
    </source>
</evidence>
<dbReference type="InterPro" id="IPR003284">
    <property type="entry name" value="Sal_SpvB"/>
</dbReference>
<feature type="region of interest" description="Disordered" evidence="4">
    <location>
        <begin position="345"/>
        <end position="364"/>
    </location>
</feature>
<evidence type="ECO:0000313" key="6">
    <source>
        <dbReference type="EMBL" id="GAA0718481.1"/>
    </source>
</evidence>
<evidence type="ECO:0008006" key="8">
    <source>
        <dbReference type="Google" id="ProtNLM"/>
    </source>
</evidence>
<evidence type="ECO:0000256" key="5">
    <source>
        <dbReference type="SAM" id="SignalP"/>
    </source>
</evidence>
<feature type="region of interest" description="Disordered" evidence="4">
    <location>
        <begin position="35"/>
        <end position="71"/>
    </location>
</feature>
<dbReference type="EMBL" id="BAAAEU010000022">
    <property type="protein sequence ID" value="GAA0718481.1"/>
    <property type="molecule type" value="Genomic_DNA"/>
</dbReference>
<evidence type="ECO:0000256" key="4">
    <source>
        <dbReference type="SAM" id="MobiDB-lite"/>
    </source>
</evidence>
<dbReference type="RefSeq" id="WP_343791831.1">
    <property type="nucleotide sequence ID" value="NZ_BAAAEU010000022.1"/>
</dbReference>